<dbReference type="KEGG" id="tet:TTHERM_001161061"/>
<keyword evidence="2" id="KW-0472">Membrane</keyword>
<feature type="transmembrane region" description="Helical" evidence="2">
    <location>
        <begin position="394"/>
        <end position="417"/>
    </location>
</feature>
<dbReference type="GO" id="GO:0005524">
    <property type="term" value="F:ATP binding"/>
    <property type="evidence" value="ECO:0007669"/>
    <property type="project" value="InterPro"/>
</dbReference>
<dbReference type="SMART" id="SM00028">
    <property type="entry name" value="TPR"/>
    <property type="match status" value="2"/>
</dbReference>
<evidence type="ECO:0000256" key="1">
    <source>
        <dbReference type="PROSITE-ProRule" id="PRU00339"/>
    </source>
</evidence>
<dbReference type="EMBL" id="GG662650">
    <property type="protein sequence ID" value="EWS73737.1"/>
    <property type="molecule type" value="Genomic_DNA"/>
</dbReference>
<dbReference type="Gene3D" id="1.10.510.10">
    <property type="entry name" value="Transferase(Phosphotransferase) domain 1"/>
    <property type="match status" value="1"/>
</dbReference>
<evidence type="ECO:0000313" key="5">
    <source>
        <dbReference type="Proteomes" id="UP000009168"/>
    </source>
</evidence>
<name>W7X8Q5_TETTS</name>
<dbReference type="Pfam" id="PF00069">
    <property type="entry name" value="Pkinase"/>
    <property type="match status" value="1"/>
</dbReference>
<evidence type="ECO:0000256" key="2">
    <source>
        <dbReference type="SAM" id="Phobius"/>
    </source>
</evidence>
<organism evidence="4 5">
    <name type="scientific">Tetrahymena thermophila (strain SB210)</name>
    <dbReference type="NCBI Taxonomy" id="312017"/>
    <lineage>
        <taxon>Eukaryota</taxon>
        <taxon>Sar</taxon>
        <taxon>Alveolata</taxon>
        <taxon>Ciliophora</taxon>
        <taxon>Intramacronucleata</taxon>
        <taxon>Oligohymenophorea</taxon>
        <taxon>Hymenostomatida</taxon>
        <taxon>Tetrahymenina</taxon>
        <taxon>Tetrahymenidae</taxon>
        <taxon>Tetrahymena</taxon>
    </lineage>
</organism>
<dbReference type="PROSITE" id="PS50005">
    <property type="entry name" value="TPR"/>
    <property type="match status" value="1"/>
</dbReference>
<dbReference type="SMART" id="SM00220">
    <property type="entry name" value="S_TKc"/>
    <property type="match status" value="1"/>
</dbReference>
<evidence type="ECO:0000313" key="4">
    <source>
        <dbReference type="EMBL" id="EWS73737.1"/>
    </source>
</evidence>
<dbReference type="InterPro" id="IPR011990">
    <property type="entry name" value="TPR-like_helical_dom_sf"/>
</dbReference>
<dbReference type="InterPro" id="IPR019734">
    <property type="entry name" value="TPR_rpt"/>
</dbReference>
<dbReference type="Pfam" id="PF13181">
    <property type="entry name" value="TPR_8"/>
    <property type="match status" value="2"/>
</dbReference>
<keyword evidence="5" id="KW-1185">Reference proteome</keyword>
<dbReference type="AlphaFoldDB" id="W7X8Q5"/>
<keyword evidence="4" id="KW-0418">Kinase</keyword>
<dbReference type="PANTHER" id="PTHR24362:SF309">
    <property type="entry name" value="PROTEIN KINASE DOMAIN-CONTAINING PROTEIN"/>
    <property type="match status" value="1"/>
</dbReference>
<dbReference type="Gene3D" id="3.30.200.20">
    <property type="entry name" value="Phosphorylase Kinase, domain 1"/>
    <property type="match status" value="1"/>
</dbReference>
<dbReference type="PANTHER" id="PTHR24362">
    <property type="entry name" value="SERINE/THREONINE-PROTEIN KINASE NEK"/>
    <property type="match status" value="1"/>
</dbReference>
<dbReference type="GeneID" id="24441844"/>
<dbReference type="InParanoid" id="W7X8Q5"/>
<dbReference type="GO" id="GO:0004672">
    <property type="term" value="F:protein kinase activity"/>
    <property type="evidence" value="ECO:0007669"/>
    <property type="project" value="InterPro"/>
</dbReference>
<dbReference type="InterPro" id="IPR000719">
    <property type="entry name" value="Prot_kinase_dom"/>
</dbReference>
<feature type="repeat" description="TPR" evidence="1">
    <location>
        <begin position="302"/>
        <end position="335"/>
    </location>
</feature>
<dbReference type="RefSeq" id="XP_012653775.1">
    <property type="nucleotide sequence ID" value="XM_012798321.1"/>
</dbReference>
<keyword evidence="2" id="KW-0812">Transmembrane</keyword>
<gene>
    <name evidence="4" type="ORF">TTHERM_001161061</name>
</gene>
<keyword evidence="1" id="KW-0802">TPR repeat</keyword>
<sequence length="613" mass="71739">MILYDQSYISRAVVSDDKNNEYNLKIINMFDGVNNIDKTIYQNAQQEVKVMKTFNHKNVLKVVDYFEIGYYFLIVTERYESSLEQWLRSRQTNQLFLPQIISFSDQLFQALEHIHSKKKEARDIDLSTIMIDKNNQLKVVCNGYFNANIFRRVQSLQIQNQKNKISLLYNVNQQISENEIDMTQNILKVDKTKLKQIDVLASIQVIYQLGGANLVDRFNRELLVDNLDEQLISTFLTIFESKNQNPPLLKDILKSIKKVKSDIWDGCQFAKKLFKSAQNMKEKPQAAIDLLLLCIEQHPKDPQYYQAVGDFYKSIQKYDDSAQAYKKCLQEGKENQICQDSLLEVYQFKSTQEQLQKDKLIEVCIEKGNPFINLCHEFTYNSKEVKKSRISFKLIVILIVIFKDVILVIMANLLAFISAHASIQACSQQIEACYAQVHDDLQGFYIAQYHFFKGCLDSEKVGYICSTGVADSILKMYLNDCVSIIFYSKQPLYDSRIYIQQCFHKTSKSQGFCYVHLANYYQHQFKYNEAIQIMDKCLKSLPNNAYCLMYLGLFYQLDTTLQDYNKSINYYQLCYDLYQLESCRDEILKVKQQLNQPQKVKQELNQSQKVKLS</sequence>
<reference evidence="5" key="1">
    <citation type="journal article" date="2006" name="PLoS Biol.">
        <title>Macronuclear genome sequence of the ciliate Tetrahymena thermophila, a model eukaryote.</title>
        <authorList>
            <person name="Eisen J.A."/>
            <person name="Coyne R.S."/>
            <person name="Wu M."/>
            <person name="Wu D."/>
            <person name="Thiagarajan M."/>
            <person name="Wortman J.R."/>
            <person name="Badger J.H."/>
            <person name="Ren Q."/>
            <person name="Amedeo P."/>
            <person name="Jones K.M."/>
            <person name="Tallon L.J."/>
            <person name="Delcher A.L."/>
            <person name="Salzberg S.L."/>
            <person name="Silva J.C."/>
            <person name="Haas B.J."/>
            <person name="Majoros W.H."/>
            <person name="Farzad M."/>
            <person name="Carlton J.M."/>
            <person name="Smith R.K. Jr."/>
            <person name="Garg J."/>
            <person name="Pearlman R.E."/>
            <person name="Karrer K.M."/>
            <person name="Sun L."/>
            <person name="Manning G."/>
            <person name="Elde N.C."/>
            <person name="Turkewitz A.P."/>
            <person name="Asai D.J."/>
            <person name="Wilkes D.E."/>
            <person name="Wang Y."/>
            <person name="Cai H."/>
            <person name="Collins K."/>
            <person name="Stewart B.A."/>
            <person name="Lee S.R."/>
            <person name="Wilamowska K."/>
            <person name="Weinberg Z."/>
            <person name="Ruzzo W.L."/>
            <person name="Wloga D."/>
            <person name="Gaertig J."/>
            <person name="Frankel J."/>
            <person name="Tsao C.-C."/>
            <person name="Gorovsky M.A."/>
            <person name="Keeling P.J."/>
            <person name="Waller R.F."/>
            <person name="Patron N.J."/>
            <person name="Cherry J.M."/>
            <person name="Stover N.A."/>
            <person name="Krieger C.J."/>
            <person name="del Toro C."/>
            <person name="Ryder H.F."/>
            <person name="Williamson S.C."/>
            <person name="Barbeau R.A."/>
            <person name="Hamilton E.P."/>
            <person name="Orias E."/>
        </authorList>
    </citation>
    <scope>NUCLEOTIDE SEQUENCE [LARGE SCALE GENOMIC DNA]</scope>
    <source>
        <strain evidence="5">SB210</strain>
    </source>
</reference>
<accession>W7X8Q5</accession>
<evidence type="ECO:0000259" key="3">
    <source>
        <dbReference type="PROSITE" id="PS50011"/>
    </source>
</evidence>
<proteinExistence type="predicted"/>
<dbReference type="PROSITE" id="PS50011">
    <property type="entry name" value="PROTEIN_KINASE_DOM"/>
    <property type="match status" value="1"/>
</dbReference>
<dbReference type="SUPFAM" id="SSF48452">
    <property type="entry name" value="TPR-like"/>
    <property type="match status" value="1"/>
</dbReference>
<keyword evidence="4" id="KW-0808">Transferase</keyword>
<feature type="domain" description="Protein kinase" evidence="3">
    <location>
        <begin position="1"/>
        <end position="315"/>
    </location>
</feature>
<dbReference type="Proteomes" id="UP000009168">
    <property type="component" value="Unassembled WGS sequence"/>
</dbReference>
<keyword evidence="2" id="KW-1133">Transmembrane helix</keyword>
<protein>
    <submittedName>
        <fullName evidence="4">Kinase domain protein</fullName>
    </submittedName>
</protein>
<dbReference type="SUPFAM" id="SSF56112">
    <property type="entry name" value="Protein kinase-like (PK-like)"/>
    <property type="match status" value="1"/>
</dbReference>
<dbReference type="InterPro" id="IPR011009">
    <property type="entry name" value="Kinase-like_dom_sf"/>
</dbReference>
<dbReference type="Gene3D" id="1.25.40.10">
    <property type="entry name" value="Tetratricopeptide repeat domain"/>
    <property type="match status" value="2"/>
</dbReference>